<dbReference type="InterPro" id="IPR041931">
    <property type="entry name" value="DNA_pol3_alpha_thumb_dom"/>
</dbReference>
<evidence type="ECO:0000256" key="5">
    <source>
        <dbReference type="ARBA" id="ARBA00022932"/>
    </source>
</evidence>
<dbReference type="Gene3D" id="1.10.10.1600">
    <property type="entry name" value="Bacterial DNA polymerase III alpha subunit, thumb domain"/>
    <property type="match status" value="1"/>
</dbReference>
<dbReference type="GeneID" id="83057517"/>
<protein>
    <recommendedName>
        <fullName evidence="1">DNA-directed DNA polymerase</fullName>
        <ecNumber evidence="1">2.7.7.7</ecNumber>
    </recommendedName>
</protein>
<dbReference type="InterPro" id="IPR029460">
    <property type="entry name" value="DNAPol_HHH"/>
</dbReference>
<dbReference type="RefSeq" id="WP_066744247.1">
    <property type="nucleotide sequence ID" value="NZ_CALCLR010000088.1"/>
</dbReference>
<dbReference type="Proteomes" id="UP000093044">
    <property type="component" value="Chromosome"/>
</dbReference>
<dbReference type="Pfam" id="PF17657">
    <property type="entry name" value="DNA_pol3_finger"/>
    <property type="match status" value="1"/>
</dbReference>
<dbReference type="Gene3D" id="1.10.150.870">
    <property type="match status" value="1"/>
</dbReference>
<dbReference type="NCBIfam" id="TIGR00594">
    <property type="entry name" value="polc"/>
    <property type="match status" value="1"/>
</dbReference>
<evidence type="ECO:0000256" key="6">
    <source>
        <dbReference type="ARBA" id="ARBA00049244"/>
    </source>
</evidence>
<organism evidence="7 8">
    <name type="scientific">Cloacibacillus porcorum</name>
    <dbReference type="NCBI Taxonomy" id="1197717"/>
    <lineage>
        <taxon>Bacteria</taxon>
        <taxon>Thermotogati</taxon>
        <taxon>Synergistota</taxon>
        <taxon>Synergistia</taxon>
        <taxon>Synergistales</taxon>
        <taxon>Synergistaceae</taxon>
        <taxon>Cloacibacillus</taxon>
    </lineage>
</organism>
<dbReference type="Gene3D" id="3.20.20.140">
    <property type="entry name" value="Metal-dependent hydrolases"/>
    <property type="match status" value="1"/>
</dbReference>
<dbReference type="Pfam" id="PF07733">
    <property type="entry name" value="DNA_pol3_alpha"/>
    <property type="match status" value="1"/>
</dbReference>
<keyword evidence="8" id="KW-1185">Reference proteome</keyword>
<dbReference type="Pfam" id="PF14579">
    <property type="entry name" value="HHH_6"/>
    <property type="match status" value="1"/>
</dbReference>
<dbReference type="NCBIfam" id="NF005298">
    <property type="entry name" value="PRK06826.1"/>
    <property type="match status" value="1"/>
</dbReference>
<dbReference type="InterPro" id="IPR016195">
    <property type="entry name" value="Pol/histidinol_Pase-like"/>
</dbReference>
<dbReference type="CDD" id="cd04485">
    <property type="entry name" value="DnaE_OBF"/>
    <property type="match status" value="1"/>
</dbReference>
<dbReference type="AlphaFoldDB" id="A0A1B2I481"/>
<dbReference type="SUPFAM" id="SSF89550">
    <property type="entry name" value="PHP domain-like"/>
    <property type="match status" value="1"/>
</dbReference>
<dbReference type="GO" id="GO:0008408">
    <property type="term" value="F:3'-5' exonuclease activity"/>
    <property type="evidence" value="ECO:0007669"/>
    <property type="project" value="InterPro"/>
</dbReference>
<evidence type="ECO:0000256" key="4">
    <source>
        <dbReference type="ARBA" id="ARBA00022705"/>
    </source>
</evidence>
<dbReference type="InterPro" id="IPR004805">
    <property type="entry name" value="DnaE2/DnaE/PolC"/>
</dbReference>
<dbReference type="CDD" id="cd12113">
    <property type="entry name" value="PHP_PolIIIA_DnaE3"/>
    <property type="match status" value="1"/>
</dbReference>
<dbReference type="KEGG" id="cpor:BED41_06585"/>
<dbReference type="InterPro" id="IPR003141">
    <property type="entry name" value="Pol/His_phosphatase_N"/>
</dbReference>
<dbReference type="PANTHER" id="PTHR32294">
    <property type="entry name" value="DNA POLYMERASE III SUBUNIT ALPHA"/>
    <property type="match status" value="1"/>
</dbReference>
<dbReference type="NCBIfam" id="NF004226">
    <property type="entry name" value="PRK05673.1"/>
    <property type="match status" value="1"/>
</dbReference>
<dbReference type="InterPro" id="IPR040982">
    <property type="entry name" value="DNA_pol3_finger"/>
</dbReference>
<gene>
    <name evidence="7" type="ORF">BED41_06585</name>
</gene>
<dbReference type="InterPro" id="IPR011708">
    <property type="entry name" value="DNA_pol3_alpha_NTPase_dom"/>
</dbReference>
<dbReference type="InterPro" id="IPR004013">
    <property type="entry name" value="PHP_dom"/>
</dbReference>
<dbReference type="OrthoDB" id="9803237at2"/>
<evidence type="ECO:0000313" key="7">
    <source>
        <dbReference type="EMBL" id="ANZ44784.1"/>
    </source>
</evidence>
<keyword evidence="3" id="KW-0548">Nucleotidyltransferase</keyword>
<dbReference type="PANTHER" id="PTHR32294:SF0">
    <property type="entry name" value="DNA POLYMERASE III SUBUNIT ALPHA"/>
    <property type="match status" value="1"/>
</dbReference>
<proteinExistence type="predicted"/>
<dbReference type="SMART" id="SM00481">
    <property type="entry name" value="POLIIIAc"/>
    <property type="match status" value="1"/>
</dbReference>
<keyword evidence="5" id="KW-0239">DNA-directed DNA polymerase</keyword>
<evidence type="ECO:0000256" key="3">
    <source>
        <dbReference type="ARBA" id="ARBA00022695"/>
    </source>
</evidence>
<name>A0A1B2I481_9BACT</name>
<evidence type="ECO:0000256" key="1">
    <source>
        <dbReference type="ARBA" id="ARBA00012417"/>
    </source>
</evidence>
<dbReference type="GO" id="GO:0003887">
    <property type="term" value="F:DNA-directed DNA polymerase activity"/>
    <property type="evidence" value="ECO:0007669"/>
    <property type="project" value="UniProtKB-KW"/>
</dbReference>
<dbReference type="STRING" id="1197717.BED41_06585"/>
<dbReference type="Pfam" id="PF02811">
    <property type="entry name" value="PHP"/>
    <property type="match status" value="1"/>
</dbReference>
<evidence type="ECO:0000256" key="2">
    <source>
        <dbReference type="ARBA" id="ARBA00022679"/>
    </source>
</evidence>
<keyword evidence="4" id="KW-0235">DNA replication</keyword>
<dbReference type="EMBL" id="CP016757">
    <property type="protein sequence ID" value="ANZ44784.1"/>
    <property type="molecule type" value="Genomic_DNA"/>
</dbReference>
<dbReference type="EC" id="2.7.7.7" evidence="1"/>
<evidence type="ECO:0000313" key="8">
    <source>
        <dbReference type="Proteomes" id="UP000093044"/>
    </source>
</evidence>
<keyword evidence="2" id="KW-0808">Transferase</keyword>
<sequence>MDKPFVHLHVHSEYSLLDGANKCSDLAATTRSMGMDSVALTDHGVMFGCVEFYNKCNDAGVKPILGCEVYVDPNGHTCREGKNQNHLILLAENEEGYYNLTKLVSIANTDGFYYKPRIDHELLARYSKGLICASACLGGEIPQFIIQNNIDAAYERAQLYLDIMGKGNFFLEIQSNIIPEQAIVNKTLVEMSKKLDIPLIATNDAHYLKREDAEWHDILLCVQTGSIVTDEKRYRFTGSDYYFRSPEEMWQIFGGELPDSLINTQRIADRCEVKLKTGHYYLPEFPLPPGETLSTHLRKLAAEGLRRRLKTEEPPQEYLDRLEYELGIIEQMDFPGYFCIVSDIIVAAKARDIPIGPGRGSAAGSLVAYSLGITDLDPIRYNLLFERFLNPERISMPDIDTDVSDKGREELIAYIVEKYGTDHVSQIITFGRMKSRGAIKDVGRALNIPIVEVNAIAKLIPAMPTPEIKDIKGALEHVPDLKAAYDGKPEIKKLVDTAMHIEGLARHCSQHAAGVVITPKPTSDMVPVRKFGENQVATQYSMEPVEKLGLVKMDFLGLRTLSVLDGAVKNIEANGKGKIDLNEIPIDDAKTYDMLQRGDTLGVFQLESSGMTALVRRLRPDCFEDMIALVALYRPGPLESGMVDTYVKCKHGEDTVHYLHPKLEPYMKDTYGVILYQEQVMQSAQALAGYTLGEADLLRRAMGKKKKEVMEKERVKFVDGAVKNGVDASNAGNIFDIIEKFAGYGFNKSHSAAYGLIAYWTAWLKANYGPEYLASYLSSLIGSKMEVLGQYIRSVRDAGYPVLPPDINESREDFTVVGEVIRLGLSAIAKVGDAAVANIIESRKKAGNFTSFWDFLTKIDTRQVNKGVIENLIKSGAFDSLEPNRARLLAAVPQFVDQASRQAQNTNQASLFGEEDEEYLMPEMPEVEDFSERQKLDLEKESMGLYISGHPFDHYEEQVSPYITCPISELGRWQSHQPAVTAGLLSSVAEKFSKTSGNPYGTAVFEDNNGTVDVLIFGSRWPQFKPILQVGSLYFLKGKPREDRGISIMADDIFTEDEYKDKLERRAIVTVECDGLSDKFYEGMFRVLTKHPGKSEIILKLVGSEETTVSLIKRIKINVTKELKEELTEYSNGLVSCI</sequence>
<reference evidence="7" key="1">
    <citation type="submission" date="2016-08" db="EMBL/GenBank/DDBJ databases">
        <title>Complete genome of Cloacibacillus porcorum.</title>
        <authorList>
            <person name="Looft T."/>
            <person name="Bayles D.O."/>
            <person name="Alt D.P."/>
        </authorList>
    </citation>
    <scope>NUCLEOTIDE SEQUENCE [LARGE SCALE GENOMIC DNA]</scope>
    <source>
        <strain evidence="7">CL-84</strain>
    </source>
</reference>
<dbReference type="GO" id="GO:0006260">
    <property type="term" value="P:DNA replication"/>
    <property type="evidence" value="ECO:0007669"/>
    <property type="project" value="UniProtKB-KW"/>
</dbReference>
<accession>A0A1B2I481</accession>
<comment type="catalytic activity">
    <reaction evidence="6">
        <text>DNA(n) + a 2'-deoxyribonucleoside 5'-triphosphate = DNA(n+1) + diphosphate</text>
        <dbReference type="Rhea" id="RHEA:22508"/>
        <dbReference type="Rhea" id="RHEA-COMP:17339"/>
        <dbReference type="Rhea" id="RHEA-COMP:17340"/>
        <dbReference type="ChEBI" id="CHEBI:33019"/>
        <dbReference type="ChEBI" id="CHEBI:61560"/>
        <dbReference type="ChEBI" id="CHEBI:173112"/>
        <dbReference type="EC" id="2.7.7.7"/>
    </reaction>
</comment>